<accession>A0AAE1DQ99</accession>
<protein>
    <submittedName>
        <fullName evidence="3">Uncharacterized protein</fullName>
    </submittedName>
</protein>
<keyword evidence="2" id="KW-0472">Membrane</keyword>
<proteinExistence type="predicted"/>
<feature type="compositionally biased region" description="Low complexity" evidence="1">
    <location>
        <begin position="41"/>
        <end position="54"/>
    </location>
</feature>
<evidence type="ECO:0000256" key="2">
    <source>
        <dbReference type="SAM" id="Phobius"/>
    </source>
</evidence>
<feature type="compositionally biased region" description="Polar residues" evidence="1">
    <location>
        <begin position="231"/>
        <end position="246"/>
    </location>
</feature>
<keyword evidence="2" id="KW-1133">Transmembrane helix</keyword>
<keyword evidence="2" id="KW-0812">Transmembrane</keyword>
<feature type="transmembrane region" description="Helical" evidence="2">
    <location>
        <begin position="83"/>
        <end position="104"/>
    </location>
</feature>
<dbReference type="EMBL" id="JAWDGP010002977">
    <property type="protein sequence ID" value="KAK3778290.1"/>
    <property type="molecule type" value="Genomic_DNA"/>
</dbReference>
<keyword evidence="4" id="KW-1185">Reference proteome</keyword>
<reference evidence="3" key="1">
    <citation type="journal article" date="2023" name="G3 (Bethesda)">
        <title>A reference genome for the long-term kleptoplast-retaining sea slug Elysia crispata morphotype clarki.</title>
        <authorList>
            <person name="Eastman K.E."/>
            <person name="Pendleton A.L."/>
            <person name="Shaikh M.A."/>
            <person name="Suttiyut T."/>
            <person name="Ogas R."/>
            <person name="Tomko P."/>
            <person name="Gavelis G."/>
            <person name="Widhalm J.R."/>
            <person name="Wisecaver J.H."/>
        </authorList>
    </citation>
    <scope>NUCLEOTIDE SEQUENCE</scope>
    <source>
        <strain evidence="3">ECLA1</strain>
    </source>
</reference>
<gene>
    <name evidence="3" type="ORF">RRG08_016754</name>
</gene>
<feature type="compositionally biased region" description="Basic and acidic residues" evidence="1">
    <location>
        <begin position="261"/>
        <end position="272"/>
    </location>
</feature>
<evidence type="ECO:0000256" key="1">
    <source>
        <dbReference type="SAM" id="MobiDB-lite"/>
    </source>
</evidence>
<dbReference type="AlphaFoldDB" id="A0AAE1DQ99"/>
<feature type="region of interest" description="Disordered" evidence="1">
    <location>
        <begin position="1"/>
        <end position="72"/>
    </location>
</feature>
<evidence type="ECO:0000313" key="4">
    <source>
        <dbReference type="Proteomes" id="UP001283361"/>
    </source>
</evidence>
<feature type="region of interest" description="Disordered" evidence="1">
    <location>
        <begin position="190"/>
        <end position="276"/>
    </location>
</feature>
<sequence length="327" mass="35251">MAHPSASAERKHGSPAKYTKHQEATCSSPTLANKTRTSGISAVSTSRRSAQRAAGRGGKLPHAPRRPPRGCCSNPEVRKGIGAVLFALGLPTLVAGVVMTVVAATDDDQDGKYPPAFLAVGPTLLVCAFILFLSGFSLISPIMANAVDYCFSFDDPNSFCRVRCPRLSHFIKPDPTIYINRAAMDALKTEPGKPALKKPSRPPYLPQDPGDMAGIPSAHENPANGLEDGAVQQQGCSGSSMTQVTVESEPKVRRPGQKGVRFSESDLDDGVRRPRAVSASSDSSLLSLRHCKIYPKNGGGVWWTDNYDDHIQEEWQVHDKNRMSTDL</sequence>
<organism evidence="3 4">
    <name type="scientific">Elysia crispata</name>
    <name type="common">lettuce slug</name>
    <dbReference type="NCBI Taxonomy" id="231223"/>
    <lineage>
        <taxon>Eukaryota</taxon>
        <taxon>Metazoa</taxon>
        <taxon>Spiralia</taxon>
        <taxon>Lophotrochozoa</taxon>
        <taxon>Mollusca</taxon>
        <taxon>Gastropoda</taxon>
        <taxon>Heterobranchia</taxon>
        <taxon>Euthyneura</taxon>
        <taxon>Panpulmonata</taxon>
        <taxon>Sacoglossa</taxon>
        <taxon>Placobranchoidea</taxon>
        <taxon>Plakobranchidae</taxon>
        <taxon>Elysia</taxon>
    </lineage>
</organism>
<comment type="caution">
    <text evidence="3">The sequence shown here is derived from an EMBL/GenBank/DDBJ whole genome shotgun (WGS) entry which is preliminary data.</text>
</comment>
<dbReference type="Proteomes" id="UP001283361">
    <property type="component" value="Unassembled WGS sequence"/>
</dbReference>
<feature type="compositionally biased region" description="Polar residues" evidence="1">
    <location>
        <begin position="24"/>
        <end position="40"/>
    </location>
</feature>
<name>A0AAE1DQ99_9GAST</name>
<evidence type="ECO:0000313" key="3">
    <source>
        <dbReference type="EMBL" id="KAK3778290.1"/>
    </source>
</evidence>
<feature type="transmembrane region" description="Helical" evidence="2">
    <location>
        <begin position="116"/>
        <end position="139"/>
    </location>
</feature>